<keyword evidence="8 10" id="KW-0472">Membrane</keyword>
<dbReference type="InterPro" id="IPR027385">
    <property type="entry name" value="Beta-barrel_OMP"/>
</dbReference>
<dbReference type="EMBL" id="JACOFX010000029">
    <property type="protein sequence ID" value="MBC3911333.1"/>
    <property type="molecule type" value="Genomic_DNA"/>
</dbReference>
<organism evidence="13 14">
    <name type="scientific">Undibacterium umbellatum</name>
    <dbReference type="NCBI Taxonomy" id="2762300"/>
    <lineage>
        <taxon>Bacteria</taxon>
        <taxon>Pseudomonadati</taxon>
        <taxon>Pseudomonadota</taxon>
        <taxon>Betaproteobacteria</taxon>
        <taxon>Burkholderiales</taxon>
        <taxon>Oxalobacteraceae</taxon>
        <taxon>Undibacterium</taxon>
    </lineage>
</organism>
<dbReference type="InterPro" id="IPR006690">
    <property type="entry name" value="OMPA-like_CS"/>
</dbReference>
<dbReference type="Pfam" id="PF13505">
    <property type="entry name" value="OMP_b-brl"/>
    <property type="match status" value="1"/>
</dbReference>
<evidence type="ECO:0000256" key="2">
    <source>
        <dbReference type="ARBA" id="ARBA00022448"/>
    </source>
</evidence>
<evidence type="ECO:0000256" key="8">
    <source>
        <dbReference type="ARBA" id="ARBA00023136"/>
    </source>
</evidence>
<dbReference type="Gene3D" id="2.40.160.20">
    <property type="match status" value="1"/>
</dbReference>
<protein>
    <submittedName>
        <fullName evidence="13">OmpA family protein</fullName>
    </submittedName>
</protein>
<feature type="signal peptide" evidence="11">
    <location>
        <begin position="1"/>
        <end position="24"/>
    </location>
</feature>
<keyword evidence="4" id="KW-0812">Transmembrane</keyword>
<evidence type="ECO:0000256" key="1">
    <source>
        <dbReference type="ARBA" id="ARBA00004571"/>
    </source>
</evidence>
<evidence type="ECO:0000256" key="7">
    <source>
        <dbReference type="ARBA" id="ARBA00023114"/>
    </source>
</evidence>
<dbReference type="Gene3D" id="3.30.1330.60">
    <property type="entry name" value="OmpA-like domain"/>
    <property type="match status" value="1"/>
</dbReference>
<evidence type="ECO:0000256" key="9">
    <source>
        <dbReference type="ARBA" id="ARBA00023237"/>
    </source>
</evidence>
<dbReference type="SUPFAM" id="SSF103088">
    <property type="entry name" value="OmpA-like"/>
    <property type="match status" value="1"/>
</dbReference>
<dbReference type="PANTHER" id="PTHR30329:SF21">
    <property type="entry name" value="LIPOPROTEIN YIAD-RELATED"/>
    <property type="match status" value="1"/>
</dbReference>
<dbReference type="CDD" id="cd07185">
    <property type="entry name" value="OmpA_C-like"/>
    <property type="match status" value="1"/>
</dbReference>
<name>A0ABR6ZHX6_9BURK</name>
<evidence type="ECO:0000256" key="11">
    <source>
        <dbReference type="SAM" id="SignalP"/>
    </source>
</evidence>
<dbReference type="InterPro" id="IPR036737">
    <property type="entry name" value="OmpA-like_sf"/>
</dbReference>
<evidence type="ECO:0000256" key="5">
    <source>
        <dbReference type="ARBA" id="ARBA00022729"/>
    </source>
</evidence>
<dbReference type="RefSeq" id="WP_186957039.1">
    <property type="nucleotide sequence ID" value="NZ_JACOFX010000029.1"/>
</dbReference>
<dbReference type="InterPro" id="IPR050330">
    <property type="entry name" value="Bact_OuterMem_StrucFunc"/>
</dbReference>
<evidence type="ECO:0000256" key="3">
    <source>
        <dbReference type="ARBA" id="ARBA00022452"/>
    </source>
</evidence>
<dbReference type="PRINTS" id="PR01021">
    <property type="entry name" value="OMPADOMAIN"/>
</dbReference>
<reference evidence="13 14" key="1">
    <citation type="submission" date="2020-08" db="EMBL/GenBank/DDBJ databases">
        <title>Novel species isolated from subtropical streams in China.</title>
        <authorList>
            <person name="Lu H."/>
        </authorList>
    </citation>
    <scope>NUCLEOTIDE SEQUENCE [LARGE SCALE GENOMIC DNA]</scope>
    <source>
        <strain evidence="13 14">NL8W</strain>
    </source>
</reference>
<evidence type="ECO:0000256" key="6">
    <source>
        <dbReference type="ARBA" id="ARBA00023065"/>
    </source>
</evidence>
<keyword evidence="7" id="KW-0626">Porin</keyword>
<evidence type="ECO:0000313" key="13">
    <source>
        <dbReference type="EMBL" id="MBC3911333.1"/>
    </source>
</evidence>
<dbReference type="PROSITE" id="PS51123">
    <property type="entry name" value="OMPA_2"/>
    <property type="match status" value="1"/>
</dbReference>
<feature type="chain" id="PRO_5045129039" evidence="11">
    <location>
        <begin position="25"/>
        <end position="346"/>
    </location>
</feature>
<dbReference type="SUPFAM" id="SSF56925">
    <property type="entry name" value="OMPA-like"/>
    <property type="match status" value="1"/>
</dbReference>
<dbReference type="InterPro" id="IPR006664">
    <property type="entry name" value="OMP_bac"/>
</dbReference>
<sequence length="346" mass="37384">MNKLRAIPAALACLFFAGAGNAMAEDYNPSWYIGGSIHAAETDEIFGAGNRGYGVGLRLGKPLSESWDAQINTNYTRASDNGKRYQQNALGIDLLYLFSRSTVRPYLVMGIAANRDRSNAGLKSGDSTSPAASGGVGVQLSLNDQWSAQAEWRKVHGYLHGNDFGFSQASNSHLSVGLNYSFDKPKVAARTVSFAPTPPPEPVMVQAPPPAPAPAPPPPVYQKITLSATELFAFDSAVLSTPQPKLDDIANALNANMQINQVVITGYADRLGSDKYNLNLSEQRANSVKSYLNNKGVATQRLNAIGKGESNPVVVCNNKKRVDLIACLEPNRRVEIEQFTVEQRVR</sequence>
<comment type="subcellular location">
    <subcellularLocation>
        <location evidence="1">Cell outer membrane</location>
        <topology evidence="1">Multi-pass membrane protein</topology>
    </subcellularLocation>
</comment>
<feature type="domain" description="OmpA-like" evidence="12">
    <location>
        <begin position="219"/>
        <end position="342"/>
    </location>
</feature>
<dbReference type="PANTHER" id="PTHR30329">
    <property type="entry name" value="STATOR ELEMENT OF FLAGELLAR MOTOR COMPLEX"/>
    <property type="match status" value="1"/>
</dbReference>
<gene>
    <name evidence="13" type="ORF">H8L47_27605</name>
</gene>
<keyword evidence="14" id="KW-1185">Reference proteome</keyword>
<evidence type="ECO:0000256" key="10">
    <source>
        <dbReference type="PROSITE-ProRule" id="PRU00473"/>
    </source>
</evidence>
<evidence type="ECO:0000313" key="14">
    <source>
        <dbReference type="Proteomes" id="UP000646911"/>
    </source>
</evidence>
<keyword evidence="2" id="KW-0813">Transport</keyword>
<keyword evidence="3" id="KW-1134">Transmembrane beta strand</keyword>
<dbReference type="PROSITE" id="PS01068">
    <property type="entry name" value="OMPA_1"/>
    <property type="match status" value="1"/>
</dbReference>
<keyword evidence="5 11" id="KW-0732">Signal</keyword>
<accession>A0ABR6ZHX6</accession>
<comment type="caution">
    <text evidence="13">The sequence shown here is derived from an EMBL/GenBank/DDBJ whole genome shotgun (WGS) entry which is preliminary data.</text>
</comment>
<keyword evidence="6" id="KW-0406">Ion transport</keyword>
<evidence type="ECO:0000259" key="12">
    <source>
        <dbReference type="PROSITE" id="PS51123"/>
    </source>
</evidence>
<dbReference type="Pfam" id="PF00691">
    <property type="entry name" value="OmpA"/>
    <property type="match status" value="1"/>
</dbReference>
<evidence type="ECO:0000256" key="4">
    <source>
        <dbReference type="ARBA" id="ARBA00022692"/>
    </source>
</evidence>
<dbReference type="InterPro" id="IPR011250">
    <property type="entry name" value="OMP/PagP_B-barrel"/>
</dbReference>
<proteinExistence type="predicted"/>
<dbReference type="InterPro" id="IPR006665">
    <property type="entry name" value="OmpA-like"/>
</dbReference>
<dbReference type="PRINTS" id="PR01023">
    <property type="entry name" value="NAFLGMOTY"/>
</dbReference>
<dbReference type="Proteomes" id="UP000646911">
    <property type="component" value="Unassembled WGS sequence"/>
</dbReference>
<keyword evidence="9" id="KW-0998">Cell outer membrane</keyword>